<evidence type="ECO:0000313" key="2">
    <source>
        <dbReference type="EMBL" id="GGQ30705.1"/>
    </source>
</evidence>
<dbReference type="Proteomes" id="UP000611554">
    <property type="component" value="Unassembled WGS sequence"/>
</dbReference>
<evidence type="ECO:0000256" key="1">
    <source>
        <dbReference type="SAM" id="MobiDB-lite"/>
    </source>
</evidence>
<comment type="caution">
    <text evidence="2">The sequence shown here is derived from an EMBL/GenBank/DDBJ whole genome shotgun (WGS) entry which is preliminary data.</text>
</comment>
<sequence length="97" mass="10615">MTYETTGAMAILPDRSPEKGRVVRRRGPGSGRTGRARRAGTRPRERPARGARITGRTGPPRPDRRSLDGARYVDWQDRPAASGPSVRGTLGISPRRP</sequence>
<evidence type="ECO:0000313" key="3">
    <source>
        <dbReference type="Proteomes" id="UP000611554"/>
    </source>
</evidence>
<name>A0ABQ2RG99_9ACTN</name>
<dbReference type="EMBL" id="BMQJ01000028">
    <property type="protein sequence ID" value="GGQ30705.1"/>
    <property type="molecule type" value="Genomic_DNA"/>
</dbReference>
<feature type="region of interest" description="Disordered" evidence="1">
    <location>
        <begin position="1"/>
        <end position="97"/>
    </location>
</feature>
<accession>A0ABQ2RG99</accession>
<protein>
    <submittedName>
        <fullName evidence="2">Uncharacterized protein</fullName>
    </submittedName>
</protein>
<gene>
    <name evidence="2" type="ORF">GCM10010140_71000</name>
</gene>
<organism evidence="2 3">
    <name type="scientific">Streptosporangium pseudovulgare</name>
    <dbReference type="NCBI Taxonomy" id="35765"/>
    <lineage>
        <taxon>Bacteria</taxon>
        <taxon>Bacillati</taxon>
        <taxon>Actinomycetota</taxon>
        <taxon>Actinomycetes</taxon>
        <taxon>Streptosporangiales</taxon>
        <taxon>Streptosporangiaceae</taxon>
        <taxon>Streptosporangium</taxon>
    </lineage>
</organism>
<keyword evidence="3" id="KW-1185">Reference proteome</keyword>
<proteinExistence type="predicted"/>
<reference evidence="3" key="1">
    <citation type="journal article" date="2019" name="Int. J. Syst. Evol. Microbiol.">
        <title>The Global Catalogue of Microorganisms (GCM) 10K type strain sequencing project: providing services to taxonomists for standard genome sequencing and annotation.</title>
        <authorList>
            <consortium name="The Broad Institute Genomics Platform"/>
            <consortium name="The Broad Institute Genome Sequencing Center for Infectious Disease"/>
            <person name="Wu L."/>
            <person name="Ma J."/>
        </authorList>
    </citation>
    <scope>NUCLEOTIDE SEQUENCE [LARGE SCALE GENOMIC DNA]</scope>
    <source>
        <strain evidence="3">JCM 3115</strain>
    </source>
</reference>